<feature type="region of interest" description="Disordered" evidence="1">
    <location>
        <begin position="67"/>
        <end position="118"/>
    </location>
</feature>
<keyword evidence="3" id="KW-1185">Reference proteome</keyword>
<reference evidence="3" key="1">
    <citation type="submission" date="2018-01" db="EMBL/GenBank/DDBJ databases">
        <authorList>
            <person name="Alioto T."/>
            <person name="Alioto T."/>
        </authorList>
    </citation>
    <scope>NUCLEOTIDE SEQUENCE [LARGE SCALE GENOMIC DNA]</scope>
</reference>
<feature type="non-terminal residue" evidence="2">
    <location>
        <position position="1"/>
    </location>
</feature>
<sequence length="118" mass="13107">PSEHHSLTALAHSKVCTDNWDSLLATICASKLPKLTRAVWEASVTDKKVMPPWTEMDSFLTQRYLTLEAMESDPSQARSDPHPPPSKGNQNPKPSGSHANPFRSQGSPLPRRSIFLYP</sequence>
<evidence type="ECO:0000313" key="3">
    <source>
        <dbReference type="Proteomes" id="UP000268350"/>
    </source>
</evidence>
<gene>
    <name evidence="2" type="ORF">DGUA_6G020693</name>
</gene>
<proteinExistence type="predicted"/>
<accession>A0A3B0K7C1</accession>
<feature type="compositionally biased region" description="Polar residues" evidence="1">
    <location>
        <begin position="87"/>
        <end position="107"/>
    </location>
</feature>
<name>A0A3B0K7C1_DROGU</name>
<evidence type="ECO:0000313" key="2">
    <source>
        <dbReference type="EMBL" id="SPP89984.1"/>
    </source>
</evidence>
<protein>
    <submittedName>
        <fullName evidence="2">Uncharacterized protein</fullName>
    </submittedName>
</protein>
<evidence type="ECO:0000256" key="1">
    <source>
        <dbReference type="SAM" id="MobiDB-lite"/>
    </source>
</evidence>
<dbReference type="EMBL" id="OUUW01000043">
    <property type="protein sequence ID" value="SPP89984.1"/>
    <property type="molecule type" value="Genomic_DNA"/>
</dbReference>
<organism evidence="2 3">
    <name type="scientific">Drosophila guanche</name>
    <name type="common">Fruit fly</name>
    <dbReference type="NCBI Taxonomy" id="7266"/>
    <lineage>
        <taxon>Eukaryota</taxon>
        <taxon>Metazoa</taxon>
        <taxon>Ecdysozoa</taxon>
        <taxon>Arthropoda</taxon>
        <taxon>Hexapoda</taxon>
        <taxon>Insecta</taxon>
        <taxon>Pterygota</taxon>
        <taxon>Neoptera</taxon>
        <taxon>Endopterygota</taxon>
        <taxon>Diptera</taxon>
        <taxon>Brachycera</taxon>
        <taxon>Muscomorpha</taxon>
        <taxon>Ephydroidea</taxon>
        <taxon>Drosophilidae</taxon>
        <taxon>Drosophila</taxon>
        <taxon>Sophophora</taxon>
    </lineage>
</organism>
<dbReference type="AlphaFoldDB" id="A0A3B0K7C1"/>
<dbReference type="Proteomes" id="UP000268350">
    <property type="component" value="Unassembled WGS sequence"/>
</dbReference>
<feature type="non-terminal residue" evidence="2">
    <location>
        <position position="118"/>
    </location>
</feature>
<dbReference type="OMA" id="KVSSEYW"/>